<sequence>MVLTTPSSVRLTAELDHSKNVQLRSSKNSVIILLHGWEGSSQSAYQLTTADHLLKQGYDVLRLNLRDHGNSHHLNKEMFNSTMIEEVGDAIAAFLGEYEYPEVFLAGFSLGGNFTLRIAADRAKKLNIKAAVAICPPIDPSNAMTVLNNSLFIYERYFFRRWTRSIKKKQKYFPDHDFGVELKKVKTLDDVNKTFIPKYTTFDSAESYFSAYALIGDRLKNLAVPAYLIASKDDPILPVEDIAKIIKPENLIIEIQDNGGHCGFIQDLWAHSWIENRLVEIFDSHLGNENDCAQN</sequence>
<dbReference type="Pfam" id="PF00561">
    <property type="entry name" value="Abhydrolase_1"/>
    <property type="match status" value="1"/>
</dbReference>
<dbReference type="InterPro" id="IPR012020">
    <property type="entry name" value="ABHD4"/>
</dbReference>
<comment type="similarity">
    <text evidence="1">Belongs to the AB hydrolase superfamily. AB hydrolase 4 family.</text>
</comment>
<name>A0A0R2TWU2_9GAMM</name>
<dbReference type="InterPro" id="IPR029058">
    <property type="entry name" value="AB_hydrolase_fold"/>
</dbReference>
<organism evidence="4 5">
    <name type="scientific">SAR92 bacterium BACL26 MAG-121220-bin70</name>
    <dbReference type="NCBI Taxonomy" id="1655626"/>
    <lineage>
        <taxon>Bacteria</taxon>
        <taxon>Pseudomonadati</taxon>
        <taxon>Pseudomonadota</taxon>
        <taxon>Gammaproteobacteria</taxon>
        <taxon>Cellvibrionales</taxon>
        <taxon>Porticoccaceae</taxon>
        <taxon>SAR92 clade</taxon>
    </lineage>
</organism>
<dbReference type="Gene3D" id="3.40.50.1820">
    <property type="entry name" value="alpha/beta hydrolase"/>
    <property type="match status" value="1"/>
</dbReference>
<dbReference type="InterPro" id="IPR050960">
    <property type="entry name" value="AB_hydrolase_4_sf"/>
</dbReference>
<dbReference type="GO" id="GO:0047372">
    <property type="term" value="F:monoacylglycerol lipase activity"/>
    <property type="evidence" value="ECO:0007669"/>
    <property type="project" value="TreeGrafter"/>
</dbReference>
<feature type="active site" description="Charge relay system" evidence="2">
    <location>
        <position position="234"/>
    </location>
</feature>
<accession>A0A0R2TWU2</accession>
<dbReference type="SUPFAM" id="SSF53474">
    <property type="entry name" value="alpha/beta-Hydrolases"/>
    <property type="match status" value="1"/>
</dbReference>
<feature type="domain" description="AB hydrolase-1" evidence="3">
    <location>
        <begin position="30"/>
        <end position="155"/>
    </location>
</feature>
<dbReference type="GO" id="GO:0034338">
    <property type="term" value="F:short-chain carboxylesterase activity"/>
    <property type="evidence" value="ECO:0007669"/>
    <property type="project" value="TreeGrafter"/>
</dbReference>
<dbReference type="PIRSF" id="PIRSF005211">
    <property type="entry name" value="Ab_hydro_YheT"/>
    <property type="match status" value="1"/>
</dbReference>
<dbReference type="AlphaFoldDB" id="A0A0R2TWU2"/>
<gene>
    <name evidence="4" type="ORF">ABS24_05385</name>
</gene>
<protein>
    <recommendedName>
        <fullName evidence="3">AB hydrolase-1 domain-containing protein</fullName>
    </recommendedName>
</protein>
<dbReference type="EMBL" id="LICA01000491">
    <property type="protein sequence ID" value="KRO91494.1"/>
    <property type="molecule type" value="Genomic_DNA"/>
</dbReference>
<evidence type="ECO:0000256" key="2">
    <source>
        <dbReference type="PIRSR" id="PIRSR005211-1"/>
    </source>
</evidence>
<dbReference type="PANTHER" id="PTHR10794:SF63">
    <property type="entry name" value="ALPHA_BETA HYDROLASE 1, ISOFORM A"/>
    <property type="match status" value="1"/>
</dbReference>
<evidence type="ECO:0000313" key="4">
    <source>
        <dbReference type="EMBL" id="KRO91494.1"/>
    </source>
</evidence>
<evidence type="ECO:0000313" key="5">
    <source>
        <dbReference type="Proteomes" id="UP000051213"/>
    </source>
</evidence>
<comment type="caution">
    <text evidence="4">The sequence shown here is derived from an EMBL/GenBank/DDBJ whole genome shotgun (WGS) entry which is preliminary data.</text>
</comment>
<evidence type="ECO:0000259" key="3">
    <source>
        <dbReference type="Pfam" id="PF00561"/>
    </source>
</evidence>
<feature type="active site" description="Charge relay system" evidence="2">
    <location>
        <position position="261"/>
    </location>
</feature>
<dbReference type="InterPro" id="IPR000073">
    <property type="entry name" value="AB_hydrolase_1"/>
</dbReference>
<dbReference type="Proteomes" id="UP000051213">
    <property type="component" value="Unassembled WGS sequence"/>
</dbReference>
<feature type="active site" description="Charge relay system" evidence="2">
    <location>
        <position position="109"/>
    </location>
</feature>
<reference evidence="4 5" key="1">
    <citation type="submission" date="2015-10" db="EMBL/GenBank/DDBJ databases">
        <title>Metagenome-Assembled Genomes uncover a global brackish microbiome.</title>
        <authorList>
            <person name="Hugerth L.W."/>
            <person name="Larsson J."/>
            <person name="Alneberg J."/>
            <person name="Lindh M.V."/>
            <person name="Legrand C."/>
            <person name="Pinhassi J."/>
            <person name="Andersson A.F."/>
        </authorList>
    </citation>
    <scope>NUCLEOTIDE SEQUENCE [LARGE SCALE GENOMIC DNA]</scope>
    <source>
        <strain evidence="4">BACL26 MAG-121220-bin70</strain>
    </source>
</reference>
<dbReference type="PANTHER" id="PTHR10794">
    <property type="entry name" value="ABHYDROLASE DOMAIN-CONTAINING PROTEIN"/>
    <property type="match status" value="1"/>
</dbReference>
<evidence type="ECO:0000256" key="1">
    <source>
        <dbReference type="ARBA" id="ARBA00010884"/>
    </source>
</evidence>
<proteinExistence type="inferred from homology"/>